<dbReference type="GO" id="GO:0006099">
    <property type="term" value="P:tricarboxylic acid cycle"/>
    <property type="evidence" value="ECO:0007669"/>
    <property type="project" value="UniProtKB-KW"/>
</dbReference>
<evidence type="ECO:0000256" key="1">
    <source>
        <dbReference type="ARBA" id="ARBA00001938"/>
    </source>
</evidence>
<evidence type="ECO:0000256" key="13">
    <source>
        <dbReference type="ARBA" id="ARBA00031331"/>
    </source>
</evidence>
<dbReference type="EMBL" id="CAJNOM010000039">
    <property type="protein sequence ID" value="CAF0887467.1"/>
    <property type="molecule type" value="Genomic_DNA"/>
</dbReference>
<keyword evidence="10" id="KW-0809">Transit peptide</keyword>
<dbReference type="PROSITE" id="PS50968">
    <property type="entry name" value="BIOTINYL_LIPOYL"/>
    <property type="match status" value="1"/>
</dbReference>
<dbReference type="InterPro" id="IPR001078">
    <property type="entry name" value="2-oxoacid_DH_actylTfrase"/>
</dbReference>
<dbReference type="EMBL" id="CAJNOI010000031">
    <property type="protein sequence ID" value="CAF0881590.1"/>
    <property type="molecule type" value="Genomic_DNA"/>
</dbReference>
<protein>
    <recommendedName>
        <fullName evidence="6">Dihydrolipoyllysine-residue succinyltransferase component of 2-oxoglutarate dehydrogenase complex, mitochondrial</fullName>
        <ecNumber evidence="5">2.3.1.61</ecNumber>
    </recommendedName>
    <alternativeName>
        <fullName evidence="14">2-oxoglutarate dehydrogenase complex component E2</fullName>
    </alternativeName>
    <alternativeName>
        <fullName evidence="13">E2K</fullName>
    </alternativeName>
</protein>
<dbReference type="AlphaFoldDB" id="A0A813YQU5"/>
<dbReference type="GO" id="GO:0004149">
    <property type="term" value="F:dihydrolipoyllysine-residue succinyltransferase activity"/>
    <property type="evidence" value="ECO:0007669"/>
    <property type="project" value="UniProtKB-EC"/>
</dbReference>
<feature type="compositionally biased region" description="Basic and acidic residues" evidence="16">
    <location>
        <begin position="186"/>
        <end position="232"/>
    </location>
</feature>
<evidence type="ECO:0000256" key="2">
    <source>
        <dbReference type="ARBA" id="ARBA00004173"/>
    </source>
</evidence>
<dbReference type="NCBIfam" id="NF004309">
    <property type="entry name" value="PRK05704.1"/>
    <property type="match status" value="1"/>
</dbReference>
<keyword evidence="7" id="KW-0816">Tricarboxylic acid cycle</keyword>
<feature type="domain" description="Lipoyl-binding" evidence="17">
    <location>
        <begin position="99"/>
        <end position="173"/>
    </location>
</feature>
<dbReference type="UniPathway" id="UPA00868">
    <property type="reaction ID" value="UER00840"/>
</dbReference>
<evidence type="ECO:0000256" key="4">
    <source>
        <dbReference type="ARBA" id="ARBA00007317"/>
    </source>
</evidence>
<keyword evidence="9" id="KW-0450">Lipoyl</keyword>
<dbReference type="OrthoDB" id="5391403at2759"/>
<evidence type="ECO:0000256" key="15">
    <source>
        <dbReference type="ARBA" id="ARBA00046046"/>
    </source>
</evidence>
<sequence>MSHIVSLRSASLRALRSGSSVAAASKCTTYPNRPCQNQQQYSFSTLPLSSNRVLITENNKSSSSSQRALSDQTLPTDSSHTSVYAFSRHIHTSSIVFDSVNVSTPSFPESVKDGTIRLLKKVGDKVSADETIAEIETDKSNLSVNSPQGGTIEEFLVQDGDNVTSGAPIAKLNTSSSGSSVSKSASAEDKKDTSTDKIDAEKTKDTSTDKIDAEKTKDSSNKHDNEQTKEKSSGSSSPTPKPPASLTPKEGSKRDTSAPSKTSTSTQQQQSMGGNDPNKISGTRSETRVKMTRMRLKIAERLKEAQNTCAMLTTFNEIDMSNIVEFRKKYSDQFLKRHNIKLGFMSAFVKASACALMDNPIVNAVIDGNEIVYRDYVDISVAVASPKGLVVPVLRNVEQMSFADIERAINEYGEKAKKGALAIEDMDGGTFTISNGGVFGSLFGTPLINLPQSAILGMHGIFDRPVSINGKIEIRPMMYVALTYDHRILDGRDAVLFLRKIKQYVEDSRSIFLNL</sequence>
<gene>
    <name evidence="18" type="ORF">BJG266_LOCUS9455</name>
    <name evidence="19" type="ORF">QVE165_LOCUS8757</name>
</gene>
<keyword evidence="20" id="KW-1185">Reference proteome</keyword>
<dbReference type="InterPro" id="IPR050537">
    <property type="entry name" value="2-oxoacid_dehydrogenase"/>
</dbReference>
<evidence type="ECO:0000256" key="16">
    <source>
        <dbReference type="SAM" id="MobiDB-lite"/>
    </source>
</evidence>
<dbReference type="EC" id="2.3.1.61" evidence="5"/>
<dbReference type="InterPro" id="IPR000089">
    <property type="entry name" value="Biotin_lipoyl"/>
</dbReference>
<evidence type="ECO:0000256" key="7">
    <source>
        <dbReference type="ARBA" id="ARBA00022532"/>
    </source>
</evidence>
<evidence type="ECO:0000256" key="11">
    <source>
        <dbReference type="ARBA" id="ARBA00023128"/>
    </source>
</evidence>
<accession>A0A813YQU5</accession>
<dbReference type="SUPFAM" id="SSF51230">
    <property type="entry name" value="Single hybrid motif"/>
    <property type="match status" value="1"/>
</dbReference>
<dbReference type="FunFam" id="3.30.559.10:FF:000006">
    <property type="entry name" value="Dihydrolipoyllysine-residue succinyltransferase component of 2-oxoglutarate dehydrogenase complex, mitochondrial"/>
    <property type="match status" value="1"/>
</dbReference>
<organism evidence="19 20">
    <name type="scientific">Adineta steineri</name>
    <dbReference type="NCBI Taxonomy" id="433720"/>
    <lineage>
        <taxon>Eukaryota</taxon>
        <taxon>Metazoa</taxon>
        <taxon>Spiralia</taxon>
        <taxon>Gnathifera</taxon>
        <taxon>Rotifera</taxon>
        <taxon>Eurotatoria</taxon>
        <taxon>Bdelloidea</taxon>
        <taxon>Adinetida</taxon>
        <taxon>Adinetidae</taxon>
        <taxon>Adineta</taxon>
    </lineage>
</organism>
<dbReference type="PANTHER" id="PTHR43416:SF5">
    <property type="entry name" value="DIHYDROLIPOYLLYSINE-RESIDUE SUCCINYLTRANSFERASE COMPONENT OF 2-OXOGLUTARATE DEHYDROGENASE COMPLEX, MITOCHONDRIAL"/>
    <property type="match status" value="1"/>
</dbReference>
<dbReference type="InterPro" id="IPR006255">
    <property type="entry name" value="SucB"/>
</dbReference>
<dbReference type="PROSITE" id="PS00189">
    <property type="entry name" value="LIPOYL"/>
    <property type="match status" value="1"/>
</dbReference>
<evidence type="ECO:0000256" key="14">
    <source>
        <dbReference type="ARBA" id="ARBA00032406"/>
    </source>
</evidence>
<evidence type="ECO:0000256" key="10">
    <source>
        <dbReference type="ARBA" id="ARBA00022946"/>
    </source>
</evidence>
<dbReference type="Pfam" id="PF00364">
    <property type="entry name" value="Biotin_lipoyl"/>
    <property type="match status" value="1"/>
</dbReference>
<dbReference type="GO" id="GO:0005739">
    <property type="term" value="C:mitochondrion"/>
    <property type="evidence" value="ECO:0007669"/>
    <property type="project" value="UniProtKB-SubCell"/>
</dbReference>
<dbReference type="NCBIfam" id="TIGR01347">
    <property type="entry name" value="sucB"/>
    <property type="match status" value="1"/>
</dbReference>
<comment type="cofactor">
    <cofactor evidence="1">
        <name>(R)-lipoate</name>
        <dbReference type="ChEBI" id="CHEBI:83088"/>
    </cofactor>
</comment>
<feature type="compositionally biased region" description="Low complexity" evidence="16">
    <location>
        <begin position="257"/>
        <end position="271"/>
    </location>
</feature>
<dbReference type="InterPro" id="IPR023213">
    <property type="entry name" value="CAT-like_dom_sf"/>
</dbReference>
<evidence type="ECO:0000256" key="9">
    <source>
        <dbReference type="ARBA" id="ARBA00022823"/>
    </source>
</evidence>
<evidence type="ECO:0000256" key="12">
    <source>
        <dbReference type="ARBA" id="ARBA00023315"/>
    </source>
</evidence>
<comment type="subcellular location">
    <subcellularLocation>
        <location evidence="2">Mitochondrion</location>
    </subcellularLocation>
</comment>
<evidence type="ECO:0000256" key="6">
    <source>
        <dbReference type="ARBA" id="ARBA00020294"/>
    </source>
</evidence>
<name>A0A813YQU5_9BILA</name>
<evidence type="ECO:0000313" key="18">
    <source>
        <dbReference type="EMBL" id="CAF0881590.1"/>
    </source>
</evidence>
<dbReference type="GO" id="GO:0033512">
    <property type="term" value="P:L-lysine catabolic process to acetyl-CoA via saccharopine"/>
    <property type="evidence" value="ECO:0007669"/>
    <property type="project" value="UniProtKB-UniPathway"/>
</dbReference>
<dbReference type="GO" id="GO:0045252">
    <property type="term" value="C:oxoglutarate dehydrogenase complex"/>
    <property type="evidence" value="ECO:0007669"/>
    <property type="project" value="InterPro"/>
</dbReference>
<evidence type="ECO:0000259" key="17">
    <source>
        <dbReference type="PROSITE" id="PS50968"/>
    </source>
</evidence>
<evidence type="ECO:0000256" key="5">
    <source>
        <dbReference type="ARBA" id="ARBA00012945"/>
    </source>
</evidence>
<evidence type="ECO:0000313" key="20">
    <source>
        <dbReference type="Proteomes" id="UP000663832"/>
    </source>
</evidence>
<feature type="compositionally biased region" description="Low complexity" evidence="16">
    <location>
        <begin position="174"/>
        <end position="185"/>
    </location>
</feature>
<keyword evidence="8" id="KW-0808">Transferase</keyword>
<dbReference type="InterPro" id="IPR003016">
    <property type="entry name" value="2-oxoA_DH_lipoyl-BS"/>
</dbReference>
<evidence type="ECO:0000256" key="3">
    <source>
        <dbReference type="ARBA" id="ARBA00005145"/>
    </source>
</evidence>
<evidence type="ECO:0000256" key="8">
    <source>
        <dbReference type="ARBA" id="ARBA00022679"/>
    </source>
</evidence>
<dbReference type="CDD" id="cd06849">
    <property type="entry name" value="lipoyl_domain"/>
    <property type="match status" value="1"/>
</dbReference>
<evidence type="ECO:0000313" key="19">
    <source>
        <dbReference type="EMBL" id="CAF0887467.1"/>
    </source>
</evidence>
<proteinExistence type="inferred from homology"/>
<keyword evidence="12" id="KW-0012">Acyltransferase</keyword>
<reference evidence="19" key="1">
    <citation type="submission" date="2021-02" db="EMBL/GenBank/DDBJ databases">
        <authorList>
            <person name="Nowell W R."/>
        </authorList>
    </citation>
    <scope>NUCLEOTIDE SEQUENCE</scope>
</reference>
<feature type="region of interest" description="Disordered" evidence="16">
    <location>
        <begin position="167"/>
        <end position="290"/>
    </location>
</feature>
<dbReference type="Pfam" id="PF00198">
    <property type="entry name" value="2-oxoacid_dh"/>
    <property type="match status" value="1"/>
</dbReference>
<comment type="function">
    <text evidence="15">Dihydrolipoamide succinyltransferase (E2) component of the 2-oxoglutarate dehydrogenase complex. The 2-oxoglutarate dehydrogenase complex catalyzes the overall conversion of 2-oxoglutarate to succinyl-CoA and CO(2). The 2-oxoglutarate dehydrogenase complex is mainly active in the mitochondrion. A fraction of the 2-oxoglutarate dehydrogenase complex also localizes in the nucleus and is required for lysine succinylation of histones: associates with KAT2A on chromatin and provides succinyl-CoA to histone succinyltransferase KAT2A.</text>
</comment>
<comment type="caution">
    <text evidence="19">The sequence shown here is derived from an EMBL/GenBank/DDBJ whole genome shotgun (WGS) entry which is preliminary data.</text>
</comment>
<dbReference type="InterPro" id="IPR011053">
    <property type="entry name" value="Single_hybrid_motif"/>
</dbReference>
<feature type="region of interest" description="Disordered" evidence="16">
    <location>
        <begin position="58"/>
        <end position="77"/>
    </location>
</feature>
<dbReference type="SUPFAM" id="SSF52777">
    <property type="entry name" value="CoA-dependent acyltransferases"/>
    <property type="match status" value="1"/>
</dbReference>
<dbReference type="Proteomes" id="UP000663832">
    <property type="component" value="Unassembled WGS sequence"/>
</dbReference>
<dbReference type="Gene3D" id="2.40.50.100">
    <property type="match status" value="1"/>
</dbReference>
<dbReference type="Gene3D" id="3.30.559.10">
    <property type="entry name" value="Chloramphenicol acetyltransferase-like domain"/>
    <property type="match status" value="1"/>
</dbReference>
<dbReference type="PANTHER" id="PTHR43416">
    <property type="entry name" value="DIHYDROLIPOYLLYSINE-RESIDUE SUCCINYLTRANSFERASE COMPONENT OF 2-OXOGLUTARATE DEHYDROGENASE COMPLEX, MITOCHONDRIAL-RELATED"/>
    <property type="match status" value="1"/>
</dbReference>
<keyword evidence="11" id="KW-0496">Mitochondrion</keyword>
<dbReference type="Proteomes" id="UP000663877">
    <property type="component" value="Unassembled WGS sequence"/>
</dbReference>
<comment type="similarity">
    <text evidence="4">Belongs to the 2-oxoacid dehydrogenase family.</text>
</comment>
<comment type="pathway">
    <text evidence="3">Amino-acid degradation; L-lysine degradation via saccharopine pathway; glutaryl-CoA from L-lysine: step 6/6.</text>
</comment>